<sequence length="99" mass="10941">MGASAELPMSEIHITGIWTILKITCLTGKEPQGMNMMEEGLLIEGRGLHTSCLRICMNIIGKWVPHSVMILTGFLQGVQCTKSHGVYPKKTTTTRTPRE</sequence>
<proteinExistence type="predicted"/>
<evidence type="ECO:0000313" key="1">
    <source>
        <dbReference type="EMBL" id="VDC65872.1"/>
    </source>
</evidence>
<reference evidence="1" key="1">
    <citation type="submission" date="2018-11" db="EMBL/GenBank/DDBJ databases">
        <authorList>
            <consortium name="Genoscope - CEA"/>
            <person name="William W."/>
        </authorList>
    </citation>
    <scope>NUCLEOTIDE SEQUENCE</scope>
</reference>
<name>A0A3P5YDT8_BRACM</name>
<gene>
    <name evidence="1" type="ORF">BRAA06T24412Z</name>
</gene>
<dbReference type="AlphaFoldDB" id="A0A3P5YDT8"/>
<accession>A0A3P5YDT8</accession>
<protein>
    <submittedName>
        <fullName evidence="1">Uncharacterized protein</fullName>
    </submittedName>
</protein>
<dbReference type="EMBL" id="LR031569">
    <property type="protein sequence ID" value="VDC65872.1"/>
    <property type="molecule type" value="Genomic_DNA"/>
</dbReference>
<organism evidence="1">
    <name type="scientific">Brassica campestris</name>
    <name type="common">Field mustard</name>
    <dbReference type="NCBI Taxonomy" id="3711"/>
    <lineage>
        <taxon>Eukaryota</taxon>
        <taxon>Viridiplantae</taxon>
        <taxon>Streptophyta</taxon>
        <taxon>Embryophyta</taxon>
        <taxon>Tracheophyta</taxon>
        <taxon>Spermatophyta</taxon>
        <taxon>Magnoliopsida</taxon>
        <taxon>eudicotyledons</taxon>
        <taxon>Gunneridae</taxon>
        <taxon>Pentapetalae</taxon>
        <taxon>rosids</taxon>
        <taxon>malvids</taxon>
        <taxon>Brassicales</taxon>
        <taxon>Brassicaceae</taxon>
        <taxon>Brassiceae</taxon>
        <taxon>Brassica</taxon>
    </lineage>
</organism>